<keyword evidence="3" id="KW-0813">Transport</keyword>
<sequence length="144" mass="14647">MNRILAGLSAAVLGLSLLTGCASDAGDGPSAQPADRTSYPRTVEVPGDPPRQVTLPSRPMRIAALSADVAEAAVELVGAERLTAIPASSANPSLSSHAREMAAVPTKLPPGTGPDPEQIISLNPDLILITTRHGGEQDAQAVLA</sequence>
<feature type="signal peptide" evidence="6">
    <location>
        <begin position="1"/>
        <end position="25"/>
    </location>
</feature>
<feature type="domain" description="Fe/B12 periplasmic-binding" evidence="7">
    <location>
        <begin position="61"/>
        <end position="144"/>
    </location>
</feature>
<accession>A0A840PFM8</accession>
<keyword evidence="9" id="KW-1185">Reference proteome</keyword>
<evidence type="ECO:0000256" key="2">
    <source>
        <dbReference type="ARBA" id="ARBA00008814"/>
    </source>
</evidence>
<dbReference type="RefSeq" id="WP_185055263.1">
    <property type="nucleotide sequence ID" value="NZ_BAABIX010000019.1"/>
</dbReference>
<dbReference type="InterPro" id="IPR002491">
    <property type="entry name" value="ABC_transptr_periplasmic_BD"/>
</dbReference>
<comment type="similarity">
    <text evidence="2">Belongs to the bacterial solute-binding protein 8 family.</text>
</comment>
<dbReference type="InterPro" id="IPR051313">
    <property type="entry name" value="Bact_iron-sidero_bind"/>
</dbReference>
<dbReference type="CDD" id="cd00636">
    <property type="entry name" value="TroA-like"/>
    <property type="match status" value="1"/>
</dbReference>
<evidence type="ECO:0000313" key="8">
    <source>
        <dbReference type="EMBL" id="MBB5138388.1"/>
    </source>
</evidence>
<protein>
    <submittedName>
        <fullName evidence="8">ABC-type Fe3+-hydroxamate transport system substrate-binding protein</fullName>
    </submittedName>
</protein>
<keyword evidence="4 6" id="KW-0732">Signal</keyword>
<dbReference type="PROSITE" id="PS50983">
    <property type="entry name" value="FE_B12_PBP"/>
    <property type="match status" value="1"/>
</dbReference>
<evidence type="ECO:0000256" key="1">
    <source>
        <dbReference type="ARBA" id="ARBA00004196"/>
    </source>
</evidence>
<dbReference type="GO" id="GO:1901678">
    <property type="term" value="P:iron coordination entity transport"/>
    <property type="evidence" value="ECO:0007669"/>
    <property type="project" value="UniProtKB-ARBA"/>
</dbReference>
<dbReference type="PROSITE" id="PS51257">
    <property type="entry name" value="PROKAR_LIPOPROTEIN"/>
    <property type="match status" value="1"/>
</dbReference>
<proteinExistence type="inferred from homology"/>
<gene>
    <name evidence="8" type="ORF">HNP84_008142</name>
</gene>
<evidence type="ECO:0000256" key="3">
    <source>
        <dbReference type="ARBA" id="ARBA00022448"/>
    </source>
</evidence>
<feature type="region of interest" description="Disordered" evidence="5">
    <location>
        <begin position="25"/>
        <end position="55"/>
    </location>
</feature>
<dbReference type="PANTHER" id="PTHR30532">
    <property type="entry name" value="IRON III DICITRATE-BINDING PERIPLASMIC PROTEIN"/>
    <property type="match status" value="1"/>
</dbReference>
<dbReference type="PANTHER" id="PTHR30532:SF1">
    <property type="entry name" value="IRON(3+)-HYDROXAMATE-BINDING PROTEIN FHUD"/>
    <property type="match status" value="1"/>
</dbReference>
<evidence type="ECO:0000256" key="4">
    <source>
        <dbReference type="ARBA" id="ARBA00022729"/>
    </source>
</evidence>
<evidence type="ECO:0000259" key="7">
    <source>
        <dbReference type="PROSITE" id="PS50983"/>
    </source>
</evidence>
<feature type="chain" id="PRO_5032721386" evidence="6">
    <location>
        <begin position="26"/>
        <end position="144"/>
    </location>
</feature>
<comment type="subcellular location">
    <subcellularLocation>
        <location evidence="1">Cell envelope</location>
    </subcellularLocation>
</comment>
<dbReference type="Gene3D" id="3.40.50.1980">
    <property type="entry name" value="Nitrogenase molybdenum iron protein domain"/>
    <property type="match status" value="1"/>
</dbReference>
<dbReference type="AlphaFoldDB" id="A0A840PFM8"/>
<reference evidence="8 9" key="1">
    <citation type="submission" date="2020-08" db="EMBL/GenBank/DDBJ databases">
        <title>Genomic Encyclopedia of Type Strains, Phase IV (KMG-IV): sequencing the most valuable type-strain genomes for metagenomic binning, comparative biology and taxonomic classification.</title>
        <authorList>
            <person name="Goeker M."/>
        </authorList>
    </citation>
    <scope>NUCLEOTIDE SEQUENCE [LARGE SCALE GENOMIC DNA]</scope>
    <source>
        <strain evidence="8 9">DSM 45615</strain>
    </source>
</reference>
<evidence type="ECO:0000256" key="6">
    <source>
        <dbReference type="SAM" id="SignalP"/>
    </source>
</evidence>
<name>A0A840PFM8_9ACTN</name>
<dbReference type="GO" id="GO:0030288">
    <property type="term" value="C:outer membrane-bounded periplasmic space"/>
    <property type="evidence" value="ECO:0007669"/>
    <property type="project" value="TreeGrafter"/>
</dbReference>
<evidence type="ECO:0000256" key="5">
    <source>
        <dbReference type="SAM" id="MobiDB-lite"/>
    </source>
</evidence>
<dbReference type="Proteomes" id="UP000578449">
    <property type="component" value="Unassembled WGS sequence"/>
</dbReference>
<dbReference type="SUPFAM" id="SSF53807">
    <property type="entry name" value="Helical backbone' metal receptor"/>
    <property type="match status" value="1"/>
</dbReference>
<evidence type="ECO:0000313" key="9">
    <source>
        <dbReference type="Proteomes" id="UP000578449"/>
    </source>
</evidence>
<organism evidence="8 9">
    <name type="scientific">Thermocatellispora tengchongensis</name>
    <dbReference type="NCBI Taxonomy" id="1073253"/>
    <lineage>
        <taxon>Bacteria</taxon>
        <taxon>Bacillati</taxon>
        <taxon>Actinomycetota</taxon>
        <taxon>Actinomycetes</taxon>
        <taxon>Streptosporangiales</taxon>
        <taxon>Streptosporangiaceae</taxon>
        <taxon>Thermocatellispora</taxon>
    </lineage>
</organism>
<comment type="caution">
    <text evidence="8">The sequence shown here is derived from an EMBL/GenBank/DDBJ whole genome shotgun (WGS) entry which is preliminary data.</text>
</comment>
<dbReference type="EMBL" id="JACHGN010000023">
    <property type="protein sequence ID" value="MBB5138388.1"/>
    <property type="molecule type" value="Genomic_DNA"/>
</dbReference>